<feature type="chain" id="PRO_5025443346" description="Extracellular membrane protein CFEM domain-containing protein" evidence="1">
    <location>
        <begin position="17"/>
        <end position="91"/>
    </location>
</feature>
<evidence type="ECO:0008006" key="4">
    <source>
        <dbReference type="Google" id="ProtNLM"/>
    </source>
</evidence>
<proteinExistence type="predicted"/>
<dbReference type="Proteomes" id="UP000799440">
    <property type="component" value="Unassembled WGS sequence"/>
</dbReference>
<protein>
    <recommendedName>
        <fullName evidence="4">Extracellular membrane protein CFEM domain-containing protein</fullName>
    </recommendedName>
</protein>
<dbReference type="AlphaFoldDB" id="A0A6A6VE92"/>
<accession>A0A6A6VE92</accession>
<feature type="signal peptide" evidence="1">
    <location>
        <begin position="1"/>
        <end position="16"/>
    </location>
</feature>
<dbReference type="OrthoDB" id="3799394at2759"/>
<sequence length="91" mass="9768">MKYLALLSTLLTIALASPIAVPEEAGEKLPVFPPVLPMKCRCEPPICPMELIAECKCKNAAAESCYVSMTAKGIKCPKPVPQVCGVYTDIE</sequence>
<reference evidence="2" key="1">
    <citation type="journal article" date="2020" name="Stud. Mycol.">
        <title>101 Dothideomycetes genomes: a test case for predicting lifestyles and emergence of pathogens.</title>
        <authorList>
            <person name="Haridas S."/>
            <person name="Albert R."/>
            <person name="Binder M."/>
            <person name="Bloem J."/>
            <person name="Labutti K."/>
            <person name="Salamov A."/>
            <person name="Andreopoulos B."/>
            <person name="Baker S."/>
            <person name="Barry K."/>
            <person name="Bills G."/>
            <person name="Bluhm B."/>
            <person name="Cannon C."/>
            <person name="Castanera R."/>
            <person name="Culley D."/>
            <person name="Daum C."/>
            <person name="Ezra D."/>
            <person name="Gonzalez J."/>
            <person name="Henrissat B."/>
            <person name="Kuo A."/>
            <person name="Liang C."/>
            <person name="Lipzen A."/>
            <person name="Lutzoni F."/>
            <person name="Magnuson J."/>
            <person name="Mondo S."/>
            <person name="Nolan M."/>
            <person name="Ohm R."/>
            <person name="Pangilinan J."/>
            <person name="Park H.-J."/>
            <person name="Ramirez L."/>
            <person name="Alfaro M."/>
            <person name="Sun H."/>
            <person name="Tritt A."/>
            <person name="Yoshinaga Y."/>
            <person name="Zwiers L.-H."/>
            <person name="Turgeon B."/>
            <person name="Goodwin S."/>
            <person name="Spatafora J."/>
            <person name="Crous P."/>
            <person name="Grigoriev I."/>
        </authorList>
    </citation>
    <scope>NUCLEOTIDE SEQUENCE</scope>
    <source>
        <strain evidence="2">CBS 119925</strain>
    </source>
</reference>
<evidence type="ECO:0000256" key="1">
    <source>
        <dbReference type="SAM" id="SignalP"/>
    </source>
</evidence>
<keyword evidence="1" id="KW-0732">Signal</keyword>
<keyword evidence="3" id="KW-1185">Reference proteome</keyword>
<evidence type="ECO:0000313" key="2">
    <source>
        <dbReference type="EMBL" id="KAF2748146.1"/>
    </source>
</evidence>
<dbReference type="EMBL" id="MU006570">
    <property type="protein sequence ID" value="KAF2748146.1"/>
    <property type="molecule type" value="Genomic_DNA"/>
</dbReference>
<name>A0A6A6VE92_9PLEO</name>
<evidence type="ECO:0000313" key="3">
    <source>
        <dbReference type="Proteomes" id="UP000799440"/>
    </source>
</evidence>
<gene>
    <name evidence="2" type="ORF">M011DRAFT_486013</name>
</gene>
<organism evidence="2 3">
    <name type="scientific">Sporormia fimetaria CBS 119925</name>
    <dbReference type="NCBI Taxonomy" id="1340428"/>
    <lineage>
        <taxon>Eukaryota</taxon>
        <taxon>Fungi</taxon>
        <taxon>Dikarya</taxon>
        <taxon>Ascomycota</taxon>
        <taxon>Pezizomycotina</taxon>
        <taxon>Dothideomycetes</taxon>
        <taxon>Pleosporomycetidae</taxon>
        <taxon>Pleosporales</taxon>
        <taxon>Sporormiaceae</taxon>
        <taxon>Sporormia</taxon>
    </lineage>
</organism>